<proteinExistence type="predicted"/>
<keyword evidence="3" id="KW-1185">Reference proteome</keyword>
<evidence type="ECO:0000313" key="2">
    <source>
        <dbReference type="EMBL" id="KAB8028085.1"/>
    </source>
</evidence>
<evidence type="ECO:0000256" key="1">
    <source>
        <dbReference type="SAM" id="SignalP"/>
    </source>
</evidence>
<reference evidence="2 3" key="1">
    <citation type="submission" date="2019-10" db="EMBL/GenBank/DDBJ databases">
        <title>New genus of Silvanigrellaceae.</title>
        <authorList>
            <person name="Pitt A."/>
            <person name="Hahn M.W."/>
        </authorList>
    </citation>
    <scope>NUCLEOTIDE SEQUENCE [LARGE SCALE GENOMIC DNA]</scope>
    <source>
        <strain evidence="2 3">33A1-SZDP</strain>
    </source>
</reference>
<protein>
    <submittedName>
        <fullName evidence="2">Uncharacterized protein</fullName>
    </submittedName>
</protein>
<comment type="caution">
    <text evidence="2">The sequence shown here is derived from an EMBL/GenBank/DDBJ whole genome shotgun (WGS) entry which is preliminary data.</text>
</comment>
<accession>A0A833JBI8</accession>
<dbReference type="AlphaFoldDB" id="A0A833JBI8"/>
<feature type="chain" id="PRO_5032644369" evidence="1">
    <location>
        <begin position="29"/>
        <end position="116"/>
    </location>
</feature>
<evidence type="ECO:0000313" key="3">
    <source>
        <dbReference type="Proteomes" id="UP000442694"/>
    </source>
</evidence>
<name>A0A833JBI8_9BACT</name>
<dbReference type="EMBL" id="WFLN01000010">
    <property type="protein sequence ID" value="KAB8028085.1"/>
    <property type="molecule type" value="Genomic_DNA"/>
</dbReference>
<organism evidence="2 3">
    <name type="scientific">Fluviispira multicolorata</name>
    <dbReference type="NCBI Taxonomy" id="2654512"/>
    <lineage>
        <taxon>Bacteria</taxon>
        <taxon>Pseudomonadati</taxon>
        <taxon>Bdellovibrionota</taxon>
        <taxon>Oligoflexia</taxon>
        <taxon>Silvanigrellales</taxon>
        <taxon>Silvanigrellaceae</taxon>
        <taxon>Fluviispira</taxon>
    </lineage>
</organism>
<keyword evidence="1" id="KW-0732">Signal</keyword>
<gene>
    <name evidence="2" type="ORF">GCL57_13620</name>
</gene>
<dbReference type="Proteomes" id="UP000442694">
    <property type="component" value="Unassembled WGS sequence"/>
</dbReference>
<dbReference type="RefSeq" id="WP_152213906.1">
    <property type="nucleotide sequence ID" value="NZ_WFLN01000010.1"/>
</dbReference>
<sequence length="116" mass="13513">MKIKLFFQNLSKCLLLILSIFFTVQSFAAPPENRIDGPIGKGRCVISNLIREEYCQKLRKLALETNCINHNEYDSLVKYHSTPMCDRDYRLVSWCPCDINKINSDFNFDLDNSDIK</sequence>
<feature type="signal peptide" evidence="1">
    <location>
        <begin position="1"/>
        <end position="28"/>
    </location>
</feature>